<keyword evidence="6 13" id="KW-0863">Zinc-finger</keyword>
<feature type="compositionally biased region" description="Low complexity" evidence="14">
    <location>
        <begin position="367"/>
        <end position="382"/>
    </location>
</feature>
<dbReference type="InterPro" id="IPR014905">
    <property type="entry name" value="HIRAN"/>
</dbReference>
<dbReference type="CDD" id="cd18008">
    <property type="entry name" value="DEXDc_SHPRH-like"/>
    <property type="match status" value="1"/>
</dbReference>
<proteinExistence type="inferred from homology"/>
<evidence type="ECO:0000313" key="18">
    <source>
        <dbReference type="EMBL" id="RSH82597.1"/>
    </source>
</evidence>
<dbReference type="GO" id="GO:0006281">
    <property type="term" value="P:DNA repair"/>
    <property type="evidence" value="ECO:0007669"/>
    <property type="project" value="UniProtKB-KW"/>
</dbReference>
<evidence type="ECO:0000256" key="8">
    <source>
        <dbReference type="ARBA" id="ARBA00022806"/>
    </source>
</evidence>
<dbReference type="InterPro" id="IPR038718">
    <property type="entry name" value="SNF2-like_sf"/>
</dbReference>
<reference evidence="18 19" key="1">
    <citation type="submission" date="2018-11" db="EMBL/GenBank/DDBJ databases">
        <title>Genome sequence of Apiotrichum porosum DSM 27194.</title>
        <authorList>
            <person name="Aliyu H."/>
            <person name="Gorte O."/>
            <person name="Ochsenreither K."/>
        </authorList>
    </citation>
    <scope>NUCLEOTIDE SEQUENCE [LARGE SCALE GENOMIC DNA]</scope>
    <source>
        <strain evidence="18 19">DSM 27194</strain>
    </source>
</reference>
<dbReference type="InterPro" id="IPR014001">
    <property type="entry name" value="Helicase_ATP-bd"/>
</dbReference>
<dbReference type="PROSITE" id="PS51192">
    <property type="entry name" value="HELICASE_ATP_BIND_1"/>
    <property type="match status" value="1"/>
</dbReference>
<evidence type="ECO:0000256" key="13">
    <source>
        <dbReference type="PROSITE-ProRule" id="PRU00175"/>
    </source>
</evidence>
<evidence type="ECO:0000256" key="14">
    <source>
        <dbReference type="SAM" id="MobiDB-lite"/>
    </source>
</evidence>
<dbReference type="SUPFAM" id="SSF52540">
    <property type="entry name" value="P-loop containing nucleoside triphosphate hydrolases"/>
    <property type="match status" value="2"/>
</dbReference>
<dbReference type="CDD" id="cd18793">
    <property type="entry name" value="SF2_C_SNF"/>
    <property type="match status" value="1"/>
</dbReference>
<comment type="similarity">
    <text evidence="2">Belongs to the SNF2/RAD54 helicase family.</text>
</comment>
<dbReference type="Gene3D" id="3.40.50.10810">
    <property type="entry name" value="Tandem AAA-ATPase domain"/>
    <property type="match status" value="1"/>
</dbReference>
<sequence>MSEPKPALFFPAESDDEDDSIPVVVGSRQAVEPSPSPVPPTISRASSSSTREALFFPHEDEEDEDDIIEVAPAPSSSAGPSSRPSSSKPSSSSLKRPIPPPSSALDTAPTLSQSGVRPGFMRGYLGEFVCEGWSLSKGKGYCTPGSKVVFERPKPQKKAETNGIQAKAGPARIVNGKVVQAKAPIGGKQMKLSAMMSKKPPAPVKKAAAKAKVDQIVRFRNERGFEVGRLSVTEAGFLVHLLDAGVIELEGHVIDCPQVLATGSTILLNVKVFLGRKGFAKIERQDRTAQSTFWQEQQETEEEEAMRNRKDALGALFSGFKTTAIANPSGRIGVKPIRSNSLLLAQKKSGTAAVTIGEESLKHFESGKSSPTKSTSPRHSSPGKGKAKASARNSDDEDEDSGDEAEKLNDEQMGELDTIYRKWMNDAKLEETDAPDSFLYTLRPYQKQALTWMRARESGNDNLRESNQTLHPLWEEYAFRKEQAIDEPIEIEDDDDWIDPSRKFYWNPYSGELSLDFPKTEASARGGILADAMGMGKTCMMASLIHMNREDEATPPSQPVDDEPEAPSKRRKFVQVTLSNQWKAVANAPKPTKQPPRATLVVCPVSLAQQWHDELEKMSAKGSLSSFLWYGNDRADVGRLLAQEGKKKIDVIITSYGTLVSEFSRWKKNKDKPNYDGSSIYDPHNIKNRTAQMSKACYELKGRKRWALSGTPIVNRLDDLFSLLFVTIPFLNQDPKAINVVQYILESCLLRREKHMRDKDGKLVVDLPPKNIDVQVLRFSRAERKIYDQLESSAKRRFIEMDADGRAMSNYTSILAMLMKLRQCVDHPLLVMAKGSGEEKDGDKLLDDEGDVKQLISNYAGGDDGQSTSAVDPTYALQVLKELGDAESSPECPLCYGEVFDEVLLPCYHRGCHDCIVDYIGHCEDTGKEASCPACNKGPVKVSDLRSVQRRRRRNLLDKGDETSITLGKVDIVSSTKLRALARKLEQMRQDEPQFKALVFSQFTSFLDLIETTLTKEGVRWLRFDGSMSQAQRAATVEEFGQPSKEPVVLLISLKAGGVGLNLTMANHVFMMDTWWNEAIEQQAIDRVHRLGQTRPVFVTRYIIKGTVEKRIMKIQRHKTALINASLSNGSKDKNATLADIKKIFGLGEADSEDDGF</sequence>
<keyword evidence="19" id="KW-1185">Reference proteome</keyword>
<dbReference type="Proteomes" id="UP000279236">
    <property type="component" value="Unassembled WGS sequence"/>
</dbReference>
<dbReference type="EMBL" id="RSCE01000005">
    <property type="protein sequence ID" value="RSH82597.1"/>
    <property type="molecule type" value="Genomic_DNA"/>
</dbReference>
<keyword evidence="3" id="KW-0479">Metal-binding</keyword>
<dbReference type="InterPro" id="IPR027417">
    <property type="entry name" value="P-loop_NTPase"/>
</dbReference>
<dbReference type="RefSeq" id="XP_028476829.1">
    <property type="nucleotide sequence ID" value="XM_028622936.1"/>
</dbReference>
<name>A0A427XUV8_9TREE</name>
<evidence type="ECO:0000256" key="4">
    <source>
        <dbReference type="ARBA" id="ARBA00022741"/>
    </source>
</evidence>
<evidence type="ECO:0000313" key="19">
    <source>
        <dbReference type="Proteomes" id="UP000279236"/>
    </source>
</evidence>
<dbReference type="PANTHER" id="PTHR45626:SF22">
    <property type="entry name" value="DNA REPAIR PROTEIN RAD5"/>
    <property type="match status" value="1"/>
</dbReference>
<dbReference type="PANTHER" id="PTHR45626">
    <property type="entry name" value="TRANSCRIPTION TERMINATION FACTOR 2-RELATED"/>
    <property type="match status" value="1"/>
</dbReference>
<dbReference type="SMART" id="SM00910">
    <property type="entry name" value="HIRAN"/>
    <property type="match status" value="1"/>
</dbReference>
<dbReference type="SUPFAM" id="SSF57850">
    <property type="entry name" value="RING/U-box"/>
    <property type="match status" value="1"/>
</dbReference>
<dbReference type="InterPro" id="IPR001650">
    <property type="entry name" value="Helicase_C-like"/>
</dbReference>
<feature type="compositionally biased region" description="Acidic residues" evidence="14">
    <location>
        <begin position="59"/>
        <end position="68"/>
    </location>
</feature>
<evidence type="ECO:0000256" key="2">
    <source>
        <dbReference type="ARBA" id="ARBA00007025"/>
    </source>
</evidence>
<dbReference type="GO" id="GO:0003676">
    <property type="term" value="F:nucleic acid binding"/>
    <property type="evidence" value="ECO:0007669"/>
    <property type="project" value="InterPro"/>
</dbReference>
<accession>A0A427XUV8</accession>
<feature type="region of interest" description="Disordered" evidence="14">
    <location>
        <begin position="288"/>
        <end position="307"/>
    </location>
</feature>
<evidence type="ECO:0000256" key="10">
    <source>
        <dbReference type="ARBA" id="ARBA00022840"/>
    </source>
</evidence>
<dbReference type="InterPro" id="IPR000330">
    <property type="entry name" value="SNF2_N"/>
</dbReference>
<feature type="compositionally biased region" description="Low complexity" evidence="14">
    <location>
        <begin position="72"/>
        <end position="96"/>
    </location>
</feature>
<dbReference type="Gene3D" id="3.30.40.10">
    <property type="entry name" value="Zinc/RING finger domain, C3HC4 (zinc finger)"/>
    <property type="match status" value="1"/>
</dbReference>
<evidence type="ECO:0000256" key="7">
    <source>
        <dbReference type="ARBA" id="ARBA00022801"/>
    </source>
</evidence>
<keyword evidence="8 18" id="KW-0347">Helicase</keyword>
<gene>
    <name evidence="18" type="primary">RAD5</name>
    <name evidence="18" type="ORF">EHS24_007581</name>
</gene>
<evidence type="ECO:0000259" key="16">
    <source>
        <dbReference type="PROSITE" id="PS51192"/>
    </source>
</evidence>
<dbReference type="GO" id="GO:0005524">
    <property type="term" value="F:ATP binding"/>
    <property type="evidence" value="ECO:0007669"/>
    <property type="project" value="UniProtKB-KW"/>
</dbReference>
<evidence type="ECO:0000259" key="15">
    <source>
        <dbReference type="PROSITE" id="PS50089"/>
    </source>
</evidence>
<keyword evidence="11" id="KW-0234">DNA repair</keyword>
<dbReference type="SMART" id="SM00490">
    <property type="entry name" value="HELICc"/>
    <property type="match status" value="1"/>
</dbReference>
<feature type="region of interest" description="Disordered" evidence="14">
    <location>
        <begin position="361"/>
        <end position="412"/>
    </location>
</feature>
<dbReference type="Pfam" id="PF00176">
    <property type="entry name" value="SNF2-rel_dom"/>
    <property type="match status" value="1"/>
</dbReference>
<dbReference type="InterPro" id="IPR050628">
    <property type="entry name" value="SNF2_RAD54_helicase_TF"/>
</dbReference>
<dbReference type="Pfam" id="PF00097">
    <property type="entry name" value="zf-C3HC4"/>
    <property type="match status" value="1"/>
</dbReference>
<evidence type="ECO:0000256" key="3">
    <source>
        <dbReference type="ARBA" id="ARBA00022723"/>
    </source>
</evidence>
<feature type="region of interest" description="Disordered" evidence="14">
    <location>
        <begin position="1"/>
        <end position="113"/>
    </location>
</feature>
<comment type="caution">
    <text evidence="18">The sequence shown here is derived from an EMBL/GenBank/DDBJ whole genome shotgun (WGS) entry which is preliminary data.</text>
</comment>
<evidence type="ECO:0000256" key="5">
    <source>
        <dbReference type="ARBA" id="ARBA00022763"/>
    </source>
</evidence>
<dbReference type="SMART" id="SM00487">
    <property type="entry name" value="DEXDc"/>
    <property type="match status" value="1"/>
</dbReference>
<dbReference type="InterPro" id="IPR018957">
    <property type="entry name" value="Znf_C3HC4_RING-type"/>
</dbReference>
<evidence type="ECO:0000256" key="1">
    <source>
        <dbReference type="ARBA" id="ARBA00004123"/>
    </source>
</evidence>
<keyword evidence="7" id="KW-0378">Hydrolase</keyword>
<evidence type="ECO:0000256" key="9">
    <source>
        <dbReference type="ARBA" id="ARBA00022833"/>
    </source>
</evidence>
<keyword evidence="5" id="KW-0227">DNA damage</keyword>
<evidence type="ECO:0000259" key="17">
    <source>
        <dbReference type="PROSITE" id="PS51194"/>
    </source>
</evidence>
<dbReference type="PROSITE" id="PS51194">
    <property type="entry name" value="HELICASE_CTER"/>
    <property type="match status" value="1"/>
</dbReference>
<dbReference type="GO" id="GO:0004386">
    <property type="term" value="F:helicase activity"/>
    <property type="evidence" value="ECO:0007669"/>
    <property type="project" value="UniProtKB-KW"/>
</dbReference>
<feature type="domain" description="Helicase C-terminal" evidence="17">
    <location>
        <begin position="977"/>
        <end position="1139"/>
    </location>
</feature>
<dbReference type="GeneID" id="39592124"/>
<dbReference type="STRING" id="105984.A0A427XUV8"/>
<dbReference type="InterPro" id="IPR049730">
    <property type="entry name" value="SNF2/RAD54-like_C"/>
</dbReference>
<feature type="domain" description="Helicase ATP-binding" evidence="16">
    <location>
        <begin position="518"/>
        <end position="730"/>
    </location>
</feature>
<dbReference type="PROSITE" id="PS50089">
    <property type="entry name" value="ZF_RING_2"/>
    <property type="match status" value="1"/>
</dbReference>
<organism evidence="18 19">
    <name type="scientific">Apiotrichum porosum</name>
    <dbReference type="NCBI Taxonomy" id="105984"/>
    <lineage>
        <taxon>Eukaryota</taxon>
        <taxon>Fungi</taxon>
        <taxon>Dikarya</taxon>
        <taxon>Basidiomycota</taxon>
        <taxon>Agaricomycotina</taxon>
        <taxon>Tremellomycetes</taxon>
        <taxon>Trichosporonales</taxon>
        <taxon>Trichosporonaceae</taxon>
        <taxon>Apiotrichum</taxon>
    </lineage>
</organism>
<dbReference type="Pfam" id="PF08797">
    <property type="entry name" value="HIRAN"/>
    <property type="match status" value="1"/>
</dbReference>
<dbReference type="GO" id="GO:0008094">
    <property type="term" value="F:ATP-dependent activity, acting on DNA"/>
    <property type="evidence" value="ECO:0007669"/>
    <property type="project" value="TreeGrafter"/>
</dbReference>
<dbReference type="Gene3D" id="3.40.50.300">
    <property type="entry name" value="P-loop containing nucleotide triphosphate hydrolases"/>
    <property type="match status" value="1"/>
</dbReference>
<keyword evidence="4" id="KW-0547">Nucleotide-binding</keyword>
<dbReference type="GO" id="GO:0008270">
    <property type="term" value="F:zinc ion binding"/>
    <property type="evidence" value="ECO:0007669"/>
    <property type="project" value="UniProtKB-KW"/>
</dbReference>
<evidence type="ECO:0000256" key="11">
    <source>
        <dbReference type="ARBA" id="ARBA00023204"/>
    </source>
</evidence>
<keyword evidence="10" id="KW-0067">ATP-binding</keyword>
<dbReference type="InterPro" id="IPR013083">
    <property type="entry name" value="Znf_RING/FYVE/PHD"/>
</dbReference>
<dbReference type="GO" id="GO:0005634">
    <property type="term" value="C:nucleus"/>
    <property type="evidence" value="ECO:0007669"/>
    <property type="project" value="UniProtKB-SubCell"/>
</dbReference>
<dbReference type="GO" id="GO:0016818">
    <property type="term" value="F:hydrolase activity, acting on acid anhydrides, in phosphorus-containing anhydrides"/>
    <property type="evidence" value="ECO:0007669"/>
    <property type="project" value="InterPro"/>
</dbReference>
<protein>
    <submittedName>
        <fullName evidence="18">DNA helicase rad5</fullName>
    </submittedName>
</protein>
<keyword evidence="12" id="KW-0539">Nucleus</keyword>
<dbReference type="InterPro" id="IPR001841">
    <property type="entry name" value="Znf_RING"/>
</dbReference>
<dbReference type="OrthoDB" id="448448at2759"/>
<evidence type="ECO:0000256" key="6">
    <source>
        <dbReference type="ARBA" id="ARBA00022771"/>
    </source>
</evidence>
<feature type="domain" description="RING-type" evidence="15">
    <location>
        <begin position="892"/>
        <end position="936"/>
    </location>
</feature>
<evidence type="ECO:0000256" key="12">
    <source>
        <dbReference type="ARBA" id="ARBA00023242"/>
    </source>
</evidence>
<dbReference type="Pfam" id="PF00271">
    <property type="entry name" value="Helicase_C"/>
    <property type="match status" value="1"/>
</dbReference>
<dbReference type="AlphaFoldDB" id="A0A427XUV8"/>
<keyword evidence="9" id="KW-0862">Zinc</keyword>
<comment type="subcellular location">
    <subcellularLocation>
        <location evidence="1">Nucleus</location>
    </subcellularLocation>
</comment>